<feature type="region of interest" description="Disordered" evidence="1">
    <location>
        <begin position="138"/>
        <end position="160"/>
    </location>
</feature>
<dbReference type="PROSITE" id="PS51257">
    <property type="entry name" value="PROKAR_LIPOPROTEIN"/>
    <property type="match status" value="1"/>
</dbReference>
<name>A0ABX7Y492_9ACTN</name>
<evidence type="ECO:0000256" key="1">
    <source>
        <dbReference type="SAM" id="MobiDB-lite"/>
    </source>
</evidence>
<accession>A0ABX7Y492</accession>
<evidence type="ECO:0008006" key="5">
    <source>
        <dbReference type="Google" id="ProtNLM"/>
    </source>
</evidence>
<reference evidence="3 4" key="1">
    <citation type="submission" date="2021-03" db="EMBL/GenBank/DDBJ databases">
        <title>Human Oral Microbial Genomes.</title>
        <authorList>
            <person name="Johnston C.D."/>
            <person name="Chen T."/>
            <person name="Dewhirst F.E."/>
        </authorList>
    </citation>
    <scope>NUCLEOTIDE SEQUENCE [LARGE SCALE GENOMIC DNA]</scope>
    <source>
        <strain evidence="3 4">DSMZ 100122</strain>
    </source>
</reference>
<proteinExistence type="predicted"/>
<keyword evidence="4" id="KW-1185">Reference proteome</keyword>
<dbReference type="EMBL" id="CP072384">
    <property type="protein sequence ID" value="QUC07632.1"/>
    <property type="molecule type" value="Genomic_DNA"/>
</dbReference>
<evidence type="ECO:0000313" key="3">
    <source>
        <dbReference type="EMBL" id="QUC07632.1"/>
    </source>
</evidence>
<sequence>MKFATRTAAACLAAAALAGCSHSASTAAVVGDVAIPEVRLTETVESCKAAGLEVTRTRALFFLVAGDIADHVAQGVGTPFDEAGIRQSIESDPQGRALAGTPCEKVLQGRVKLRLMQRNVDPDTVQQLLPQVEFNPRYGSWDPEQGLDPQGGSISVATED</sequence>
<dbReference type="Proteomes" id="UP000678513">
    <property type="component" value="Chromosome"/>
</dbReference>
<evidence type="ECO:0000256" key="2">
    <source>
        <dbReference type="SAM" id="SignalP"/>
    </source>
</evidence>
<protein>
    <recommendedName>
        <fullName evidence="5">Lipoprotein</fullName>
    </recommendedName>
</protein>
<evidence type="ECO:0000313" key="4">
    <source>
        <dbReference type="Proteomes" id="UP000678513"/>
    </source>
</evidence>
<feature type="signal peptide" evidence="2">
    <location>
        <begin position="1"/>
        <end position="27"/>
    </location>
</feature>
<feature type="chain" id="PRO_5045973345" description="Lipoprotein" evidence="2">
    <location>
        <begin position="28"/>
        <end position="160"/>
    </location>
</feature>
<organism evidence="3 4">
    <name type="scientific">Arachnia rubra</name>
    <dbReference type="NCBI Taxonomy" id="1547448"/>
    <lineage>
        <taxon>Bacteria</taxon>
        <taxon>Bacillati</taxon>
        <taxon>Actinomycetota</taxon>
        <taxon>Actinomycetes</taxon>
        <taxon>Propionibacteriales</taxon>
        <taxon>Propionibacteriaceae</taxon>
        <taxon>Arachnia</taxon>
    </lineage>
</organism>
<dbReference type="RefSeq" id="WP_212322251.1">
    <property type="nucleotide sequence ID" value="NZ_AP024463.1"/>
</dbReference>
<keyword evidence="2" id="KW-0732">Signal</keyword>
<gene>
    <name evidence="3" type="ORF">J5A65_11955</name>
</gene>